<comment type="caution">
    <text evidence="1">The sequence shown here is derived from an EMBL/GenBank/DDBJ whole genome shotgun (WGS) entry which is preliminary data.</text>
</comment>
<dbReference type="Proteomes" id="UP000037397">
    <property type="component" value="Unassembled WGS sequence"/>
</dbReference>
<keyword evidence="2" id="KW-1185">Reference proteome</keyword>
<evidence type="ECO:0000313" key="1">
    <source>
        <dbReference type="EMBL" id="KNX36043.1"/>
    </source>
</evidence>
<organism evidence="1 2">
    <name type="scientific">Luteipulveratus halotolerans</name>
    <dbReference type="NCBI Taxonomy" id="1631356"/>
    <lineage>
        <taxon>Bacteria</taxon>
        <taxon>Bacillati</taxon>
        <taxon>Actinomycetota</taxon>
        <taxon>Actinomycetes</taxon>
        <taxon>Micrococcales</taxon>
        <taxon>Dermacoccaceae</taxon>
        <taxon>Luteipulveratus</taxon>
    </lineage>
</organism>
<name>A0A0L6CEX1_9MICO</name>
<evidence type="ECO:0000313" key="2">
    <source>
        <dbReference type="Proteomes" id="UP000037397"/>
    </source>
</evidence>
<sequence>MWEGAEIVGHVAISVGSFRNMFLRKQPCVWSLVTWVDGTQEGPDEDYPPWTTALELINGHIVVERDGTSTAYRIEWVPQASRSAAWEQYGMHKFSP</sequence>
<accession>A0A0L6CEX1</accession>
<reference evidence="2" key="1">
    <citation type="submission" date="2015-03" db="EMBL/GenBank/DDBJ databases">
        <title>Luteipulveratus halotolerans sp. nov., a novel actinobacterium (Dermacoccaceae) from Sarawak, Malaysia.</title>
        <authorList>
            <person name="Juboi H."/>
            <person name="Basik A."/>
            <person name="Shamsul S.S."/>
            <person name="Arnold P."/>
            <person name="Schmitt E.K."/>
            <person name="Sanglier J.-J."/>
            <person name="Yeo T."/>
        </authorList>
    </citation>
    <scope>NUCLEOTIDE SEQUENCE [LARGE SCALE GENOMIC DNA]</scope>
    <source>
        <strain evidence="2">C296001</strain>
    </source>
</reference>
<dbReference type="EMBL" id="LAIR01000002">
    <property type="protein sequence ID" value="KNX36043.1"/>
    <property type="molecule type" value="Genomic_DNA"/>
</dbReference>
<proteinExistence type="predicted"/>
<gene>
    <name evidence="1" type="ORF">VV01_00950</name>
</gene>
<protein>
    <submittedName>
        <fullName evidence="1">Uncharacterized protein</fullName>
    </submittedName>
</protein>
<dbReference type="AlphaFoldDB" id="A0A0L6CEX1"/>